<dbReference type="GeneID" id="6164673"/>
<dbReference type="Proteomes" id="UP000001694">
    <property type="component" value="Chromosome"/>
</dbReference>
<dbReference type="Gene3D" id="1.20.1740.10">
    <property type="entry name" value="Amino acid/polyamine transporter I"/>
    <property type="match status" value="1"/>
</dbReference>
<dbReference type="PANTHER" id="PTHR42770:SF11">
    <property type="entry name" value="INNER MEMBRANE TRANSPORT PROTEIN YBAT"/>
    <property type="match status" value="1"/>
</dbReference>
<name>B1YD55_PYRNV</name>
<dbReference type="KEGG" id="tne:Tneu_0779"/>
<organism evidence="7 8">
    <name type="scientific">Pyrobaculum neutrophilum (strain DSM 2338 / JCM 9278 / NBRC 100436 / V24Sta)</name>
    <name type="common">Thermoproteus neutrophilus</name>
    <dbReference type="NCBI Taxonomy" id="444157"/>
    <lineage>
        <taxon>Archaea</taxon>
        <taxon>Thermoproteota</taxon>
        <taxon>Thermoprotei</taxon>
        <taxon>Thermoproteales</taxon>
        <taxon>Thermoproteaceae</taxon>
        <taxon>Pyrobaculum</taxon>
    </lineage>
</organism>
<keyword evidence="4 6" id="KW-1133">Transmembrane helix</keyword>
<dbReference type="STRING" id="444157.Tneu_0779"/>
<dbReference type="eggNOG" id="arCOG00009">
    <property type="taxonomic scope" value="Archaea"/>
</dbReference>
<feature type="transmembrane region" description="Helical" evidence="6">
    <location>
        <begin position="384"/>
        <end position="401"/>
    </location>
</feature>
<protein>
    <submittedName>
        <fullName evidence="7">Amino acid permease-associated region</fullName>
    </submittedName>
</protein>
<feature type="transmembrane region" description="Helical" evidence="6">
    <location>
        <begin position="188"/>
        <end position="210"/>
    </location>
</feature>
<dbReference type="PANTHER" id="PTHR42770">
    <property type="entry name" value="AMINO ACID TRANSPORTER-RELATED"/>
    <property type="match status" value="1"/>
</dbReference>
<feature type="transmembrane region" description="Helical" evidence="6">
    <location>
        <begin position="407"/>
        <end position="424"/>
    </location>
</feature>
<dbReference type="Pfam" id="PF13520">
    <property type="entry name" value="AA_permease_2"/>
    <property type="match status" value="1"/>
</dbReference>
<evidence type="ECO:0000256" key="5">
    <source>
        <dbReference type="ARBA" id="ARBA00023136"/>
    </source>
</evidence>
<evidence type="ECO:0000313" key="7">
    <source>
        <dbReference type="EMBL" id="ACB39718.1"/>
    </source>
</evidence>
<feature type="transmembrane region" description="Helical" evidence="6">
    <location>
        <begin position="28"/>
        <end position="61"/>
    </location>
</feature>
<comment type="subcellular location">
    <subcellularLocation>
        <location evidence="1">Cell membrane</location>
        <topology evidence="1">Multi-pass membrane protein</topology>
    </subcellularLocation>
</comment>
<proteinExistence type="predicted"/>
<keyword evidence="8" id="KW-1185">Reference proteome</keyword>
<dbReference type="InterPro" id="IPR050367">
    <property type="entry name" value="APC_superfamily"/>
</dbReference>
<dbReference type="EMBL" id="CP001014">
    <property type="protein sequence ID" value="ACB39718.1"/>
    <property type="molecule type" value="Genomic_DNA"/>
</dbReference>
<dbReference type="InterPro" id="IPR002293">
    <property type="entry name" value="AA/rel_permease1"/>
</dbReference>
<gene>
    <name evidence="7" type="ordered locus">Tneu_0779</name>
</gene>
<keyword evidence="5 6" id="KW-0472">Membrane</keyword>
<reference evidence="7" key="1">
    <citation type="submission" date="2008-03" db="EMBL/GenBank/DDBJ databases">
        <title>Complete sequence of Thermoproteus neutrophilus V24Sta.</title>
        <authorList>
            <consortium name="US DOE Joint Genome Institute"/>
            <person name="Copeland A."/>
            <person name="Lucas S."/>
            <person name="Lapidus A."/>
            <person name="Glavina del Rio T."/>
            <person name="Dalin E."/>
            <person name="Tice H."/>
            <person name="Bruce D."/>
            <person name="Goodwin L."/>
            <person name="Pitluck S."/>
            <person name="Sims D."/>
            <person name="Brettin T."/>
            <person name="Detter J.C."/>
            <person name="Han C."/>
            <person name="Kuske C.R."/>
            <person name="Schmutz J."/>
            <person name="Larimer F."/>
            <person name="Land M."/>
            <person name="Hauser L."/>
            <person name="Kyrpides N."/>
            <person name="Mikhailova N."/>
            <person name="Biddle J.F."/>
            <person name="Zhang Z."/>
            <person name="Fitz-Gibbon S.T."/>
            <person name="Lowe T.M."/>
            <person name="Saltikov C."/>
            <person name="House C.H."/>
            <person name="Richardson P."/>
        </authorList>
    </citation>
    <scope>NUCLEOTIDE SEQUENCE [LARGE SCALE GENOMIC DNA]</scope>
    <source>
        <strain evidence="7">V24Sta</strain>
    </source>
</reference>
<evidence type="ECO:0000256" key="2">
    <source>
        <dbReference type="ARBA" id="ARBA00022475"/>
    </source>
</evidence>
<dbReference type="HOGENOM" id="CLU_007946_15_12_2"/>
<evidence type="ECO:0000313" key="8">
    <source>
        <dbReference type="Proteomes" id="UP000001694"/>
    </source>
</evidence>
<dbReference type="PIRSF" id="PIRSF006060">
    <property type="entry name" value="AA_transporter"/>
    <property type="match status" value="1"/>
</dbReference>
<feature type="transmembrane region" description="Helical" evidence="6">
    <location>
        <begin position="82"/>
        <end position="107"/>
    </location>
</feature>
<keyword evidence="2" id="KW-1003">Cell membrane</keyword>
<evidence type="ECO:0000256" key="6">
    <source>
        <dbReference type="SAM" id="Phobius"/>
    </source>
</evidence>
<accession>B1YD55</accession>
<feature type="transmembrane region" description="Helical" evidence="6">
    <location>
        <begin position="319"/>
        <end position="338"/>
    </location>
</feature>
<evidence type="ECO:0000256" key="3">
    <source>
        <dbReference type="ARBA" id="ARBA00022692"/>
    </source>
</evidence>
<sequence>MAFREWLRRRLGTWDIYALVHHDSQSTFYLMAGFILLAAGQYGLFVMLYSAALLIAVALAYGEMGSRFPETGGSYLHVKIGLGNLGAFTAVWLLAIDQIIMVGYGTLDASKYILAYSGLAIPPQALAIALSTALYILALVGIKESSRVGLAVFTAEAAVMTALLAAVFTKFGAPPPYFSWRGVEPQNLLYAFSLASRGYTGIDAIGQLAGEATAPLIQIPRAAAIAAAVGTTYGLLLSSAIMSALTPAEIKDPALVMLQLAQKVAPPMETPVFAVIVMIMLMAALTGYVAFARLIYILADEKLLPPHFAKLHRRFRTPYVGLTFTYVVSILFLLPGEIELLVDIYAVGSLINYLMIALSLGLVTKRGILHSAFRSPRIRGFPTTSIAATALTATGIAFTAIEKLPYLWFLALWLAFGYLLYAATRKR</sequence>
<feature type="transmembrane region" description="Helical" evidence="6">
    <location>
        <begin position="113"/>
        <end position="136"/>
    </location>
</feature>
<feature type="transmembrane region" description="Helical" evidence="6">
    <location>
        <begin position="148"/>
        <end position="168"/>
    </location>
</feature>
<feature type="transmembrane region" description="Helical" evidence="6">
    <location>
        <begin position="272"/>
        <end position="298"/>
    </location>
</feature>
<evidence type="ECO:0000256" key="1">
    <source>
        <dbReference type="ARBA" id="ARBA00004651"/>
    </source>
</evidence>
<dbReference type="GO" id="GO:0022857">
    <property type="term" value="F:transmembrane transporter activity"/>
    <property type="evidence" value="ECO:0007669"/>
    <property type="project" value="InterPro"/>
</dbReference>
<dbReference type="GO" id="GO:0005886">
    <property type="term" value="C:plasma membrane"/>
    <property type="evidence" value="ECO:0007669"/>
    <property type="project" value="UniProtKB-SubCell"/>
</dbReference>
<feature type="transmembrane region" description="Helical" evidence="6">
    <location>
        <begin position="222"/>
        <end position="245"/>
    </location>
</feature>
<feature type="transmembrane region" description="Helical" evidence="6">
    <location>
        <begin position="344"/>
        <end position="363"/>
    </location>
</feature>
<dbReference type="OrthoDB" id="43026at2157"/>
<dbReference type="RefSeq" id="WP_012350138.1">
    <property type="nucleotide sequence ID" value="NC_010525.1"/>
</dbReference>
<evidence type="ECO:0000256" key="4">
    <source>
        <dbReference type="ARBA" id="ARBA00022989"/>
    </source>
</evidence>
<dbReference type="AlphaFoldDB" id="B1YD55"/>
<keyword evidence="3 6" id="KW-0812">Transmembrane</keyword>